<protein>
    <submittedName>
        <fullName evidence="4">Uncharacterized protein</fullName>
    </submittedName>
</protein>
<dbReference type="Proteomes" id="UP000179807">
    <property type="component" value="Unassembled WGS sequence"/>
</dbReference>
<keyword evidence="3" id="KW-0862">Zinc</keyword>
<keyword evidence="2" id="KW-0479">Metal-binding</keyword>
<gene>
    <name evidence="4" type="ORF">TRFO_21119</name>
</gene>
<sequence>MPAKKGKSGQISIQFKAETDGVALLTPVSYESLSYTIKCTQCGAQRENISFDDSEKEIQGSRGTANFVMNCKDCKRQCNINYIKNNFNQEADDYSEWTNVVTMECRGCSVEQAECHEWKIRSESDNTYDWNATDDFFEYDEDLGRPVTISELEFRISSE</sequence>
<dbReference type="RefSeq" id="XP_068362973.1">
    <property type="nucleotide sequence ID" value="XM_068501773.1"/>
</dbReference>
<evidence type="ECO:0000256" key="3">
    <source>
        <dbReference type="ARBA" id="ARBA00022833"/>
    </source>
</evidence>
<evidence type="ECO:0000313" key="5">
    <source>
        <dbReference type="Proteomes" id="UP000179807"/>
    </source>
</evidence>
<evidence type="ECO:0000256" key="2">
    <source>
        <dbReference type="ARBA" id="ARBA00022723"/>
    </source>
</evidence>
<dbReference type="EMBL" id="MLAK01000628">
    <property type="protein sequence ID" value="OHT09837.1"/>
    <property type="molecule type" value="Genomic_DNA"/>
</dbReference>
<dbReference type="GO" id="GO:0008270">
    <property type="term" value="F:zinc ion binding"/>
    <property type="evidence" value="ECO:0007669"/>
    <property type="project" value="TreeGrafter"/>
</dbReference>
<dbReference type="PANTHER" id="PTHR12857">
    <property type="entry name" value="CXXC MOTIF CONTAINING ZINC BINDING PROTEIN"/>
    <property type="match status" value="1"/>
</dbReference>
<dbReference type="AlphaFoldDB" id="A0A1J4KKF3"/>
<dbReference type="VEuPathDB" id="TrichDB:TRFO_21119"/>
<dbReference type="OrthoDB" id="10248838at2759"/>
<comment type="caution">
    <text evidence="4">The sequence shown here is derived from an EMBL/GenBank/DDBJ whole genome shotgun (WGS) entry which is preliminary data.</text>
</comment>
<keyword evidence="5" id="KW-1185">Reference proteome</keyword>
<comment type="similarity">
    <text evidence="1">Belongs to the UPF0587 family.</text>
</comment>
<name>A0A1J4KKF3_9EUKA</name>
<evidence type="ECO:0000313" key="4">
    <source>
        <dbReference type="EMBL" id="OHT09837.1"/>
    </source>
</evidence>
<dbReference type="PANTHER" id="PTHR12857:SF0">
    <property type="entry name" value="CXXC MOTIF CONTAINING ZINC BINDING PROTEIN"/>
    <property type="match status" value="1"/>
</dbReference>
<proteinExistence type="inferred from homology"/>
<dbReference type="InterPro" id="IPR008584">
    <property type="entry name" value="CXXC_Zn-binding_euk"/>
</dbReference>
<dbReference type="SUPFAM" id="SSF141678">
    <property type="entry name" value="MAL13P1.257-like"/>
    <property type="match status" value="1"/>
</dbReference>
<evidence type="ECO:0000256" key="1">
    <source>
        <dbReference type="ARBA" id="ARBA00007818"/>
    </source>
</evidence>
<dbReference type="GeneID" id="94836477"/>
<reference evidence="4" key="1">
    <citation type="submission" date="2016-10" db="EMBL/GenBank/DDBJ databases">
        <authorList>
            <person name="Benchimol M."/>
            <person name="Almeida L.G."/>
            <person name="Vasconcelos A.T."/>
            <person name="Perreira-Neves A."/>
            <person name="Rosa I.A."/>
            <person name="Tasca T."/>
            <person name="Bogo M.R."/>
            <person name="de Souza W."/>
        </authorList>
    </citation>
    <scope>NUCLEOTIDE SEQUENCE [LARGE SCALE GENOMIC DNA]</scope>
    <source>
        <strain evidence="4">K</strain>
    </source>
</reference>
<organism evidence="4 5">
    <name type="scientific">Tritrichomonas foetus</name>
    <dbReference type="NCBI Taxonomy" id="1144522"/>
    <lineage>
        <taxon>Eukaryota</taxon>
        <taxon>Metamonada</taxon>
        <taxon>Parabasalia</taxon>
        <taxon>Tritrichomonadida</taxon>
        <taxon>Tritrichomonadidae</taxon>
        <taxon>Tritrichomonas</taxon>
    </lineage>
</organism>
<dbReference type="Pfam" id="PF05907">
    <property type="entry name" value="CXXC_Zn-b_euk"/>
    <property type="match status" value="1"/>
</dbReference>
<accession>A0A1J4KKF3</accession>